<feature type="transmembrane region" description="Helical" evidence="1">
    <location>
        <begin position="113"/>
        <end position="131"/>
    </location>
</feature>
<feature type="transmembrane region" description="Helical" evidence="1">
    <location>
        <begin position="193"/>
        <end position="210"/>
    </location>
</feature>
<feature type="transmembrane region" description="Helical" evidence="1">
    <location>
        <begin position="56"/>
        <end position="77"/>
    </location>
</feature>
<dbReference type="RefSeq" id="WP_147664698.1">
    <property type="nucleotide sequence ID" value="NZ_CP042905.2"/>
</dbReference>
<feature type="transmembrane region" description="Helical" evidence="1">
    <location>
        <begin position="265"/>
        <end position="285"/>
    </location>
</feature>
<sequence length="392" mass="44742">MKLWILRVRQVSHILNIILGSVFLAFNTYLMLMYGVKYIQDEQIWYQANLTLNSGFFINIIIVSLSVFVLAFTLLGGFSKNPRRNSKPLLLACVGIVITLFWVIFQLFTQAGIIVYSVINGLILIFCGFAGNQFPGLRLKIENLVEIVPKQGPIDPQKNYFNIIERVFIPVLISGLFIANLPARFHQRELREGIILVVMFLLALVIVTIFNYKKRARLRKLVLQYLVVSLILSIWFLFISFSCLISYDGEPKFKESGISYHNGDLYFFTIGAIICGTFFLSDNILNQISRVKHSEEQPVLPNPLHATKSNKPSTLSDYDYNQFICPNCDTLLEQDTIRELKAKKSVFCALCGSQISFSDIFGNEKEAVLQEHNRLLKKITKLPSIKTDNSEE</sequence>
<feature type="transmembrane region" description="Helical" evidence="1">
    <location>
        <begin position="222"/>
        <end position="245"/>
    </location>
</feature>
<dbReference type="GeneID" id="41331619"/>
<evidence type="ECO:0000313" key="3">
    <source>
        <dbReference type="Proteomes" id="UP000321408"/>
    </source>
</evidence>
<keyword evidence="1" id="KW-1133">Transmembrane helix</keyword>
<evidence type="ECO:0000313" key="2">
    <source>
        <dbReference type="EMBL" id="QEE17813.1"/>
    </source>
</evidence>
<protein>
    <submittedName>
        <fullName evidence="2">Uncharacterized protein</fullName>
    </submittedName>
</protein>
<proteinExistence type="predicted"/>
<feature type="transmembrane region" description="Helical" evidence="1">
    <location>
        <begin position="12"/>
        <end position="36"/>
    </location>
</feature>
<reference evidence="2 3" key="2">
    <citation type="journal article" date="2024" name="Int. J. Syst. Evol. Microbiol.">
        <title>Promethearchaeum syntrophicum gen. nov., sp. nov., an anaerobic, obligately syntrophic archaeon, the first isolate of the lineage 'Asgard' archaea, and proposal of the new archaeal phylum Promethearchaeota phyl. nov. and kingdom Promethearchaeati regn. nov.</title>
        <authorList>
            <person name="Imachi H."/>
            <person name="Nobu M.K."/>
            <person name="Kato S."/>
            <person name="Takaki Y."/>
            <person name="Miyazaki M."/>
            <person name="Miyata M."/>
            <person name="Ogawara M."/>
            <person name="Saito Y."/>
            <person name="Sakai S."/>
            <person name="Tahara Y.O."/>
            <person name="Takano Y."/>
            <person name="Tasumi E."/>
            <person name="Uematsu K."/>
            <person name="Yoshimura T."/>
            <person name="Itoh T."/>
            <person name="Ohkuma M."/>
            <person name="Takai K."/>
        </authorList>
    </citation>
    <scope>NUCLEOTIDE SEQUENCE [LARGE SCALE GENOMIC DNA]</scope>
    <source>
        <strain evidence="2 3">MK-D1</strain>
    </source>
</reference>
<organism evidence="2 3">
    <name type="scientific">Promethearchaeum syntrophicum</name>
    <dbReference type="NCBI Taxonomy" id="2594042"/>
    <lineage>
        <taxon>Archaea</taxon>
        <taxon>Promethearchaeati</taxon>
        <taxon>Promethearchaeota</taxon>
        <taxon>Promethearchaeia</taxon>
        <taxon>Promethearchaeales</taxon>
        <taxon>Promethearchaeaceae</taxon>
        <taxon>Promethearchaeum</taxon>
    </lineage>
</organism>
<name>A0A5B9DGD2_9ARCH</name>
<keyword evidence="1" id="KW-0812">Transmembrane</keyword>
<keyword evidence="1" id="KW-0472">Membrane</keyword>
<dbReference type="Proteomes" id="UP000321408">
    <property type="component" value="Chromosome"/>
</dbReference>
<dbReference type="EMBL" id="CP042905">
    <property type="protein sequence ID" value="QEE17813.1"/>
    <property type="molecule type" value="Genomic_DNA"/>
</dbReference>
<dbReference type="KEGG" id="psyt:DSAG12_03651"/>
<keyword evidence="3" id="KW-1185">Reference proteome</keyword>
<accession>A0A5B9DGD2</accession>
<feature type="transmembrane region" description="Helical" evidence="1">
    <location>
        <begin position="163"/>
        <end position="181"/>
    </location>
</feature>
<gene>
    <name evidence="2" type="ORF">DSAG12_03651</name>
</gene>
<evidence type="ECO:0000256" key="1">
    <source>
        <dbReference type="SAM" id="Phobius"/>
    </source>
</evidence>
<dbReference type="AlphaFoldDB" id="A0A5B9DGD2"/>
<reference evidence="2 3" key="1">
    <citation type="journal article" date="2020" name="Nature">
        <title>Isolation of an archaeon at the prokaryote-eukaryote interface.</title>
        <authorList>
            <person name="Imachi H."/>
            <person name="Nobu M.K."/>
            <person name="Nakahara N."/>
            <person name="Morono Y."/>
            <person name="Ogawara M."/>
            <person name="Takaki Y."/>
            <person name="Takano Y."/>
            <person name="Uematsu K."/>
            <person name="Ikuta T."/>
            <person name="Ito M."/>
            <person name="Matsui Y."/>
            <person name="Miyazaki M."/>
            <person name="Murata K."/>
            <person name="Saito Y."/>
            <person name="Sakai S."/>
            <person name="Song C."/>
            <person name="Tasumi E."/>
            <person name="Yamanaka Y."/>
            <person name="Yamaguchi T."/>
            <person name="Kamagata Y."/>
            <person name="Tamaki H."/>
            <person name="Takai K."/>
        </authorList>
    </citation>
    <scope>NUCLEOTIDE SEQUENCE [LARGE SCALE GENOMIC DNA]</scope>
    <source>
        <strain evidence="2 3">MK-D1</strain>
    </source>
</reference>
<feature type="transmembrane region" description="Helical" evidence="1">
    <location>
        <begin position="89"/>
        <end position="107"/>
    </location>
</feature>